<keyword evidence="3" id="KW-1185">Reference proteome</keyword>
<dbReference type="InterPro" id="IPR039353">
    <property type="entry name" value="TF_Adf1"/>
</dbReference>
<name>A0A9N9MQ89_9CUCU</name>
<evidence type="ECO:0000259" key="1">
    <source>
        <dbReference type="PROSITE" id="PS51029"/>
    </source>
</evidence>
<dbReference type="GO" id="GO:0006357">
    <property type="term" value="P:regulation of transcription by RNA polymerase II"/>
    <property type="evidence" value="ECO:0007669"/>
    <property type="project" value="TreeGrafter"/>
</dbReference>
<dbReference type="GO" id="GO:0005667">
    <property type="term" value="C:transcription regulator complex"/>
    <property type="evidence" value="ECO:0007669"/>
    <property type="project" value="TreeGrafter"/>
</dbReference>
<dbReference type="SMART" id="SM00595">
    <property type="entry name" value="MADF"/>
    <property type="match status" value="1"/>
</dbReference>
<dbReference type="PANTHER" id="PTHR12243">
    <property type="entry name" value="MADF DOMAIN TRANSCRIPTION FACTOR"/>
    <property type="match status" value="1"/>
</dbReference>
<dbReference type="AlphaFoldDB" id="A0A9N9MQ89"/>
<feature type="domain" description="MADF" evidence="1">
    <location>
        <begin position="35"/>
        <end position="126"/>
    </location>
</feature>
<proteinExistence type="predicted"/>
<sequence>MEDHRYYASPFQDDTENIFQEEVLDNSENRNFDELLIDMVKGYPHLYNKADTNFKDALMKENSWQEIANVLNASVLDCKNRWTRLRERFSREKKNIEDEFRSGSGASQRQKWLLYTNMEFLKPFVAGRKTVTNIFRTDVSNQLKIDNVYTQNSENKRVHVSLDNSIIEEQPKIVPSTSINNEKASEKAIRPCFKRQRVQDNVDLSIMNLSAAVTSHISSQKSQPSSSQRSDDLFGNLIVEELAKLDEPQKSQKKREILKNRNKNYF</sequence>
<dbReference type="OrthoDB" id="8188516at2759"/>
<dbReference type="InterPro" id="IPR006578">
    <property type="entry name" value="MADF-dom"/>
</dbReference>
<evidence type="ECO:0000313" key="2">
    <source>
        <dbReference type="EMBL" id="CAG9769304.1"/>
    </source>
</evidence>
<accession>A0A9N9MQ89</accession>
<dbReference type="PANTHER" id="PTHR12243:SF67">
    <property type="entry name" value="COREPRESSOR OF PANGOLIN, ISOFORM A-RELATED"/>
    <property type="match status" value="1"/>
</dbReference>
<gene>
    <name evidence="2" type="ORF">CEUTPL_LOCUS9816</name>
</gene>
<protein>
    <recommendedName>
        <fullName evidence="1">MADF domain-containing protein</fullName>
    </recommendedName>
</protein>
<dbReference type="PROSITE" id="PS51029">
    <property type="entry name" value="MADF"/>
    <property type="match status" value="1"/>
</dbReference>
<reference evidence="2" key="1">
    <citation type="submission" date="2022-01" db="EMBL/GenBank/DDBJ databases">
        <authorList>
            <person name="King R."/>
        </authorList>
    </citation>
    <scope>NUCLEOTIDE SEQUENCE</scope>
</reference>
<dbReference type="Pfam" id="PF10545">
    <property type="entry name" value="MADF_DNA_bdg"/>
    <property type="match status" value="1"/>
</dbReference>
<organism evidence="2 3">
    <name type="scientific">Ceutorhynchus assimilis</name>
    <name type="common">cabbage seed weevil</name>
    <dbReference type="NCBI Taxonomy" id="467358"/>
    <lineage>
        <taxon>Eukaryota</taxon>
        <taxon>Metazoa</taxon>
        <taxon>Ecdysozoa</taxon>
        <taxon>Arthropoda</taxon>
        <taxon>Hexapoda</taxon>
        <taxon>Insecta</taxon>
        <taxon>Pterygota</taxon>
        <taxon>Neoptera</taxon>
        <taxon>Endopterygota</taxon>
        <taxon>Coleoptera</taxon>
        <taxon>Polyphaga</taxon>
        <taxon>Cucujiformia</taxon>
        <taxon>Curculionidae</taxon>
        <taxon>Ceutorhynchinae</taxon>
        <taxon>Ceutorhynchus</taxon>
    </lineage>
</organism>
<dbReference type="EMBL" id="OU892281">
    <property type="protein sequence ID" value="CAG9769304.1"/>
    <property type="molecule type" value="Genomic_DNA"/>
</dbReference>
<dbReference type="Proteomes" id="UP001152799">
    <property type="component" value="Chromosome 5"/>
</dbReference>
<dbReference type="GO" id="GO:0005634">
    <property type="term" value="C:nucleus"/>
    <property type="evidence" value="ECO:0007669"/>
    <property type="project" value="TreeGrafter"/>
</dbReference>
<evidence type="ECO:0000313" key="3">
    <source>
        <dbReference type="Proteomes" id="UP001152799"/>
    </source>
</evidence>